<dbReference type="EMBL" id="SLZQ01000003">
    <property type="protein sequence ID" value="TCS37928.1"/>
    <property type="molecule type" value="Genomic_DNA"/>
</dbReference>
<dbReference type="GO" id="GO:0003677">
    <property type="term" value="F:DNA binding"/>
    <property type="evidence" value="ECO:0007669"/>
    <property type="project" value="UniProtKB-KW"/>
</dbReference>
<dbReference type="RefSeq" id="WP_165973750.1">
    <property type="nucleotide sequence ID" value="NZ_SLZQ01000003.1"/>
</dbReference>
<dbReference type="Proteomes" id="UP000295382">
    <property type="component" value="Unassembled WGS sequence"/>
</dbReference>
<evidence type="ECO:0000256" key="1">
    <source>
        <dbReference type="ARBA" id="ARBA00023125"/>
    </source>
</evidence>
<dbReference type="InterPro" id="IPR001387">
    <property type="entry name" value="Cro/C1-type_HTH"/>
</dbReference>
<comment type="caution">
    <text evidence="3">The sequence shown here is derived from an EMBL/GenBank/DDBJ whole genome shotgun (WGS) entry which is preliminary data.</text>
</comment>
<dbReference type="InterPro" id="IPR010982">
    <property type="entry name" value="Lambda_DNA-bd_dom_sf"/>
</dbReference>
<dbReference type="CDD" id="cd00093">
    <property type="entry name" value="HTH_XRE"/>
    <property type="match status" value="1"/>
</dbReference>
<dbReference type="PANTHER" id="PTHR46797">
    <property type="entry name" value="HTH-TYPE TRANSCRIPTIONAL REGULATOR"/>
    <property type="match status" value="1"/>
</dbReference>
<dbReference type="PANTHER" id="PTHR46797:SF1">
    <property type="entry name" value="METHYLPHOSPHONATE SYNTHASE"/>
    <property type="match status" value="1"/>
</dbReference>
<name>A0A4R3HXN2_PAULE</name>
<gene>
    <name evidence="3" type="ORF">EDC30_103220</name>
</gene>
<accession>A0A4R3HXN2</accession>
<dbReference type="SMART" id="SM00530">
    <property type="entry name" value="HTH_XRE"/>
    <property type="match status" value="1"/>
</dbReference>
<sequence>MSPNILGDISLDPAFVFGQILRRLRKEANLTQESLALKAGVERNFVSLIERGINQPTIRIMFKLAHALNTTPSKMLVLVEKTLQSKSRPTK</sequence>
<dbReference type="GO" id="GO:0005829">
    <property type="term" value="C:cytosol"/>
    <property type="evidence" value="ECO:0007669"/>
    <property type="project" value="TreeGrafter"/>
</dbReference>
<dbReference type="Pfam" id="PF01381">
    <property type="entry name" value="HTH_3"/>
    <property type="match status" value="1"/>
</dbReference>
<evidence type="ECO:0000313" key="4">
    <source>
        <dbReference type="Proteomes" id="UP000295382"/>
    </source>
</evidence>
<dbReference type="InterPro" id="IPR050807">
    <property type="entry name" value="TransReg_Diox_bact_type"/>
</dbReference>
<keyword evidence="1 3" id="KW-0238">DNA-binding</keyword>
<proteinExistence type="predicted"/>
<dbReference type="SUPFAM" id="SSF47413">
    <property type="entry name" value="lambda repressor-like DNA-binding domains"/>
    <property type="match status" value="1"/>
</dbReference>
<organism evidence="3 4">
    <name type="scientific">Paucimonas lemoignei</name>
    <name type="common">Pseudomonas lemoignei</name>
    <dbReference type="NCBI Taxonomy" id="29443"/>
    <lineage>
        <taxon>Bacteria</taxon>
        <taxon>Pseudomonadati</taxon>
        <taxon>Pseudomonadota</taxon>
        <taxon>Betaproteobacteria</taxon>
        <taxon>Burkholderiales</taxon>
        <taxon>Burkholderiaceae</taxon>
        <taxon>Paucimonas</taxon>
    </lineage>
</organism>
<evidence type="ECO:0000259" key="2">
    <source>
        <dbReference type="PROSITE" id="PS50943"/>
    </source>
</evidence>
<dbReference type="PROSITE" id="PS50943">
    <property type="entry name" value="HTH_CROC1"/>
    <property type="match status" value="1"/>
</dbReference>
<keyword evidence="4" id="KW-1185">Reference proteome</keyword>
<dbReference type="AlphaFoldDB" id="A0A4R3HXN2"/>
<reference evidence="3 4" key="1">
    <citation type="submission" date="2019-03" db="EMBL/GenBank/DDBJ databases">
        <title>Genomic Encyclopedia of Type Strains, Phase IV (KMG-IV): sequencing the most valuable type-strain genomes for metagenomic binning, comparative biology and taxonomic classification.</title>
        <authorList>
            <person name="Goeker M."/>
        </authorList>
    </citation>
    <scope>NUCLEOTIDE SEQUENCE [LARGE SCALE GENOMIC DNA]</scope>
    <source>
        <strain evidence="3 4">DSM 7445</strain>
    </source>
</reference>
<evidence type="ECO:0000313" key="3">
    <source>
        <dbReference type="EMBL" id="TCS37928.1"/>
    </source>
</evidence>
<dbReference type="GO" id="GO:0003700">
    <property type="term" value="F:DNA-binding transcription factor activity"/>
    <property type="evidence" value="ECO:0007669"/>
    <property type="project" value="TreeGrafter"/>
</dbReference>
<protein>
    <submittedName>
        <fullName evidence="3">DNA-binding XRE family transcriptional regulator</fullName>
    </submittedName>
</protein>
<feature type="domain" description="HTH cro/C1-type" evidence="2">
    <location>
        <begin position="21"/>
        <end position="75"/>
    </location>
</feature>
<dbReference type="Gene3D" id="1.10.260.40">
    <property type="entry name" value="lambda repressor-like DNA-binding domains"/>
    <property type="match status" value="1"/>
</dbReference>